<dbReference type="RefSeq" id="WP_119974588.1">
    <property type="nucleotide sequence ID" value="NZ_JBHSQA010000001.1"/>
</dbReference>
<name>A0A3A5MEE3_9MICO</name>
<comment type="caution">
    <text evidence="2">The sequence shown here is derived from an EMBL/GenBank/DDBJ whole genome shotgun (WGS) entry which is preliminary data.</text>
</comment>
<evidence type="ECO:0000313" key="2">
    <source>
        <dbReference type="EMBL" id="RJT88517.1"/>
    </source>
</evidence>
<feature type="transmembrane region" description="Helical" evidence="1">
    <location>
        <begin position="21"/>
        <end position="43"/>
    </location>
</feature>
<accession>A0A3A5MEE3</accession>
<evidence type="ECO:0000313" key="3">
    <source>
        <dbReference type="Proteomes" id="UP000272015"/>
    </source>
</evidence>
<keyword evidence="1" id="KW-0472">Membrane</keyword>
<keyword evidence="1" id="KW-1133">Transmembrane helix</keyword>
<keyword evidence="3" id="KW-1185">Reference proteome</keyword>
<dbReference type="OrthoDB" id="5094704at2"/>
<sequence length="500" mass="49711">MLLLKPKGPADSAAPAADDRGAALIAVIGVMAVIAIITITVAATTLSALGVTSATRAGVQAQAAAEAGIATAAASLARQSCPALTSPGSAPRFAIALAYQQGGDAADWIPGCPPAGSTRVRVLSTGTADTPGIPDNASGNTRTVEAIYGSTAVEPARPAAITAHSGVAFTDSSQLQVGDANRPVVQAGAGNVSCAGSNVLAGDLSIPVGTLALEQSCQLFGTAQVGGAARIAGSVIVHGDLTAQSLTTSQSSIVRGNAVIVRAATLTDSSQVQGNLNAESLVTTGSAQVGGTITLGPAAPAPAATGPRWVDFSYTKPDWAGYVKKSASGLCTFLTLQPLVSDISGPVLIDARGCIGGIRTITAEILTLSNDLVIVANSFQLGGSAQFQATGAARLWLITPDEADDGAPTCAGGPAASVVSGSFIAGTGVTAMLYTPCSLIMRNSAIWHGQFYGATVAVRMSSILRYQALPFPGGSGSSAPTGVFSLGNRESLRDVVGVTP</sequence>
<dbReference type="Proteomes" id="UP000272015">
    <property type="component" value="Unassembled WGS sequence"/>
</dbReference>
<evidence type="ECO:0000256" key="1">
    <source>
        <dbReference type="SAM" id="Phobius"/>
    </source>
</evidence>
<proteinExistence type="predicted"/>
<dbReference type="EMBL" id="QZVS01000082">
    <property type="protein sequence ID" value="RJT88517.1"/>
    <property type="molecule type" value="Genomic_DNA"/>
</dbReference>
<dbReference type="AlphaFoldDB" id="A0A3A5MEE3"/>
<gene>
    <name evidence="2" type="ORF">D6T64_10325</name>
</gene>
<keyword evidence="1" id="KW-0812">Transmembrane</keyword>
<organism evidence="2 3">
    <name type="scientific">Cryobacterium melibiosiphilum</name>
    <dbReference type="NCBI Taxonomy" id="995039"/>
    <lineage>
        <taxon>Bacteria</taxon>
        <taxon>Bacillati</taxon>
        <taxon>Actinomycetota</taxon>
        <taxon>Actinomycetes</taxon>
        <taxon>Micrococcales</taxon>
        <taxon>Microbacteriaceae</taxon>
        <taxon>Cryobacterium</taxon>
    </lineage>
</organism>
<reference evidence="2 3" key="1">
    <citation type="submission" date="2018-09" db="EMBL/GenBank/DDBJ databases">
        <title>Novel species of Cryobacterium.</title>
        <authorList>
            <person name="Liu Q."/>
            <person name="Xin Y.-H."/>
        </authorList>
    </citation>
    <scope>NUCLEOTIDE SEQUENCE [LARGE SCALE GENOMIC DNA]</scope>
    <source>
        <strain evidence="2 3">Hh39</strain>
    </source>
</reference>
<protein>
    <recommendedName>
        <fullName evidence="4">Polymer-forming cytoskeletal protein</fullName>
    </recommendedName>
</protein>
<evidence type="ECO:0008006" key="4">
    <source>
        <dbReference type="Google" id="ProtNLM"/>
    </source>
</evidence>